<gene>
    <name evidence="2" type="ordered locus">HTH_1133</name>
</gene>
<dbReference type="Gene3D" id="3.30.70.20">
    <property type="match status" value="2"/>
</dbReference>
<dbReference type="RefSeq" id="WP_012963770.1">
    <property type="nucleotide sequence ID" value="NC_013799.1"/>
</dbReference>
<reference evidence="2 3" key="1">
    <citation type="journal article" date="2010" name="J. Bacteriol.">
        <title>Complete genome sequence of the thermophilic, obligately chemolithoautotrophic hydrogen-oxidizing bacterium Hydrogenobacter thermophilus TK-6.</title>
        <authorList>
            <person name="Arai H."/>
            <person name="Kanbe H."/>
            <person name="Ishii M."/>
            <person name="Igarashi Y."/>
        </authorList>
    </citation>
    <scope>NUCLEOTIDE SEQUENCE [LARGE SCALE GENOMIC DNA]</scope>
    <source>
        <strain evidence="3">DSM 6534 / IAM 12695 / TK-6 [Tokyo]</strain>
    </source>
</reference>
<dbReference type="SUPFAM" id="SSF54862">
    <property type="entry name" value="4Fe-4S ferredoxins"/>
    <property type="match status" value="1"/>
</dbReference>
<dbReference type="eggNOG" id="COG0437">
    <property type="taxonomic scope" value="Bacteria"/>
</dbReference>
<dbReference type="Proteomes" id="UP000002574">
    <property type="component" value="Chromosome"/>
</dbReference>
<accession>D3DID8</accession>
<feature type="domain" description="4Fe-4S ferredoxin-type" evidence="1">
    <location>
        <begin position="1"/>
        <end position="30"/>
    </location>
</feature>
<dbReference type="AlphaFoldDB" id="D3DID8"/>
<name>D3DID8_HYDTT</name>
<keyword evidence="3" id="KW-1185">Reference proteome</keyword>
<dbReference type="STRING" id="608538.HTH_1133"/>
<dbReference type="InterPro" id="IPR017896">
    <property type="entry name" value="4Fe4S_Fe-S-bd"/>
</dbReference>
<evidence type="ECO:0000259" key="1">
    <source>
        <dbReference type="PROSITE" id="PS51379"/>
    </source>
</evidence>
<proteinExistence type="predicted"/>
<organism evidence="2 3">
    <name type="scientific">Hydrogenobacter thermophilus (strain DSM 6534 / IAM 12695 / TK-6)</name>
    <dbReference type="NCBI Taxonomy" id="608538"/>
    <lineage>
        <taxon>Bacteria</taxon>
        <taxon>Pseudomonadati</taxon>
        <taxon>Aquificota</taxon>
        <taxon>Aquificia</taxon>
        <taxon>Aquificales</taxon>
        <taxon>Aquificaceae</taxon>
        <taxon>Hydrogenobacter</taxon>
    </lineage>
</organism>
<sequence>MIKVNLNLCSGCKRCMLACSFYKTGGFNPRYSSIEIVTDIGNKPVAYRSRFCMTCTDFYCLDFCKLSALEVSS</sequence>
<dbReference type="EMBL" id="AP011112">
    <property type="protein sequence ID" value="BAI69590.1"/>
    <property type="molecule type" value="Genomic_DNA"/>
</dbReference>
<dbReference type="Pfam" id="PF13237">
    <property type="entry name" value="Fer4_10"/>
    <property type="match status" value="1"/>
</dbReference>
<evidence type="ECO:0000313" key="3">
    <source>
        <dbReference type="Proteomes" id="UP000002574"/>
    </source>
</evidence>
<evidence type="ECO:0000313" key="2">
    <source>
        <dbReference type="EMBL" id="BAI69590.1"/>
    </source>
</evidence>
<protein>
    <submittedName>
        <fullName evidence="2">4Fe-4S ferredoxin, iron-sulfur binding domain protein</fullName>
    </submittedName>
</protein>
<dbReference type="OrthoDB" id="9810688at2"/>
<dbReference type="KEGG" id="hth:HTH_1133"/>
<dbReference type="PROSITE" id="PS51379">
    <property type="entry name" value="4FE4S_FER_2"/>
    <property type="match status" value="1"/>
</dbReference>